<dbReference type="PRINTS" id="PR00109">
    <property type="entry name" value="TYRKINASE"/>
</dbReference>
<reference evidence="2" key="1">
    <citation type="submission" date="2016-06" db="UniProtKB">
        <authorList>
            <consortium name="WormBaseParasite"/>
        </authorList>
    </citation>
    <scope>IDENTIFICATION</scope>
</reference>
<dbReference type="GO" id="GO:0005886">
    <property type="term" value="C:plasma membrane"/>
    <property type="evidence" value="ECO:0007669"/>
    <property type="project" value="TreeGrafter"/>
</dbReference>
<dbReference type="InterPro" id="IPR000719">
    <property type="entry name" value="Prot_kinase_dom"/>
</dbReference>
<evidence type="ECO:0000259" key="1">
    <source>
        <dbReference type="PROSITE" id="PS50011"/>
    </source>
</evidence>
<name>A0A183DDZ3_9BILA</name>
<sequence length="133" mass="15400">LNLDVKINSDMIITIKQLLMFAVQISYGLEYLSQKGFVHRDVAARNILVHEKKNAKIGDFGLCRYIYRDSSNYKGRGGRLPVKWMSPEAIKHYEFTTQSDVLVLLSGAFVLTYVQKKFFKLQVVLPNIMFLFF</sequence>
<dbReference type="PROSITE" id="PS50011">
    <property type="entry name" value="PROTEIN_KINASE_DOM"/>
    <property type="match status" value="1"/>
</dbReference>
<dbReference type="SMART" id="SM00219">
    <property type="entry name" value="TyrKc"/>
    <property type="match status" value="1"/>
</dbReference>
<dbReference type="InterPro" id="IPR050122">
    <property type="entry name" value="RTK"/>
</dbReference>
<evidence type="ECO:0000313" key="2">
    <source>
        <dbReference type="WBParaSite" id="GPUH_0000694301-mRNA-1"/>
    </source>
</evidence>
<dbReference type="GO" id="GO:0043235">
    <property type="term" value="C:receptor complex"/>
    <property type="evidence" value="ECO:0007669"/>
    <property type="project" value="TreeGrafter"/>
</dbReference>
<feature type="domain" description="Protein kinase" evidence="1">
    <location>
        <begin position="1"/>
        <end position="133"/>
    </location>
</feature>
<dbReference type="Pfam" id="PF07714">
    <property type="entry name" value="PK_Tyr_Ser-Thr"/>
    <property type="match status" value="1"/>
</dbReference>
<dbReference type="PROSITE" id="PS00109">
    <property type="entry name" value="PROTEIN_KINASE_TYR"/>
    <property type="match status" value="1"/>
</dbReference>
<proteinExistence type="predicted"/>
<dbReference type="GO" id="GO:0007169">
    <property type="term" value="P:cell surface receptor protein tyrosine kinase signaling pathway"/>
    <property type="evidence" value="ECO:0007669"/>
    <property type="project" value="TreeGrafter"/>
</dbReference>
<dbReference type="InterPro" id="IPR011009">
    <property type="entry name" value="Kinase-like_dom_sf"/>
</dbReference>
<accession>A0A183DDZ3</accession>
<dbReference type="AlphaFoldDB" id="A0A183DDZ3"/>
<dbReference type="InterPro" id="IPR001245">
    <property type="entry name" value="Ser-Thr/Tyr_kinase_cat_dom"/>
</dbReference>
<dbReference type="SUPFAM" id="SSF56112">
    <property type="entry name" value="Protein kinase-like (PK-like)"/>
    <property type="match status" value="1"/>
</dbReference>
<dbReference type="Gene3D" id="1.10.510.10">
    <property type="entry name" value="Transferase(Phosphotransferase) domain 1"/>
    <property type="match status" value="1"/>
</dbReference>
<dbReference type="PANTHER" id="PTHR24416:SF583">
    <property type="entry name" value="RECEPTOR PROTEIN-TYROSINE KINASE"/>
    <property type="match status" value="1"/>
</dbReference>
<protein>
    <submittedName>
        <fullName evidence="2">Protein kinase domain-containing protein</fullName>
    </submittedName>
</protein>
<dbReference type="InterPro" id="IPR008266">
    <property type="entry name" value="Tyr_kinase_AS"/>
</dbReference>
<dbReference type="InterPro" id="IPR020635">
    <property type="entry name" value="Tyr_kinase_cat_dom"/>
</dbReference>
<dbReference type="GO" id="GO:0005524">
    <property type="term" value="F:ATP binding"/>
    <property type="evidence" value="ECO:0007669"/>
    <property type="project" value="InterPro"/>
</dbReference>
<dbReference type="PANTHER" id="PTHR24416">
    <property type="entry name" value="TYROSINE-PROTEIN KINASE RECEPTOR"/>
    <property type="match status" value="1"/>
</dbReference>
<dbReference type="GO" id="GO:0004714">
    <property type="term" value="F:transmembrane receptor protein tyrosine kinase activity"/>
    <property type="evidence" value="ECO:0007669"/>
    <property type="project" value="TreeGrafter"/>
</dbReference>
<organism evidence="2">
    <name type="scientific">Gongylonema pulchrum</name>
    <dbReference type="NCBI Taxonomy" id="637853"/>
    <lineage>
        <taxon>Eukaryota</taxon>
        <taxon>Metazoa</taxon>
        <taxon>Ecdysozoa</taxon>
        <taxon>Nematoda</taxon>
        <taxon>Chromadorea</taxon>
        <taxon>Rhabditida</taxon>
        <taxon>Spirurina</taxon>
        <taxon>Spiruromorpha</taxon>
        <taxon>Spiruroidea</taxon>
        <taxon>Gongylonematidae</taxon>
        <taxon>Gongylonema</taxon>
    </lineage>
</organism>
<dbReference type="WBParaSite" id="GPUH_0000694301-mRNA-1">
    <property type="protein sequence ID" value="GPUH_0000694301-mRNA-1"/>
    <property type="gene ID" value="GPUH_0000694301"/>
</dbReference>